<dbReference type="InterPro" id="IPR011990">
    <property type="entry name" value="TPR-like_helical_dom_sf"/>
</dbReference>
<dbReference type="InterPro" id="IPR033985">
    <property type="entry name" value="SusD-like_N"/>
</dbReference>
<gene>
    <name evidence="8" type="ORF">SAMN06269173_11283</name>
</gene>
<dbReference type="EMBL" id="FZNS01000012">
    <property type="protein sequence ID" value="SNR94894.1"/>
    <property type="molecule type" value="Genomic_DNA"/>
</dbReference>
<evidence type="ECO:0000256" key="4">
    <source>
        <dbReference type="ARBA" id="ARBA00023136"/>
    </source>
</evidence>
<evidence type="ECO:0000313" key="8">
    <source>
        <dbReference type="EMBL" id="SNR94894.1"/>
    </source>
</evidence>
<evidence type="ECO:0000256" key="1">
    <source>
        <dbReference type="ARBA" id="ARBA00004442"/>
    </source>
</evidence>
<dbReference type="Gene3D" id="1.25.40.390">
    <property type="match status" value="1"/>
</dbReference>
<reference evidence="9" key="1">
    <citation type="submission" date="2017-06" db="EMBL/GenBank/DDBJ databases">
        <authorList>
            <person name="Varghese N."/>
            <person name="Submissions S."/>
        </authorList>
    </citation>
    <scope>NUCLEOTIDE SEQUENCE [LARGE SCALE GENOMIC DNA]</scope>
    <source>
        <strain evidence="9">DSM 28041</strain>
    </source>
</reference>
<dbReference type="SUPFAM" id="SSF48452">
    <property type="entry name" value="TPR-like"/>
    <property type="match status" value="1"/>
</dbReference>
<dbReference type="Pfam" id="PF14322">
    <property type="entry name" value="SusD-like_3"/>
    <property type="match status" value="1"/>
</dbReference>
<name>A0A239AIN2_9BACT</name>
<dbReference type="GO" id="GO:0009279">
    <property type="term" value="C:cell outer membrane"/>
    <property type="evidence" value="ECO:0007669"/>
    <property type="project" value="UniProtKB-SubCell"/>
</dbReference>
<evidence type="ECO:0000256" key="5">
    <source>
        <dbReference type="ARBA" id="ARBA00023237"/>
    </source>
</evidence>
<evidence type="ECO:0000259" key="6">
    <source>
        <dbReference type="Pfam" id="PF07980"/>
    </source>
</evidence>
<comment type="similarity">
    <text evidence="2">Belongs to the SusD family.</text>
</comment>
<dbReference type="AlphaFoldDB" id="A0A239AIN2"/>
<evidence type="ECO:0000313" key="9">
    <source>
        <dbReference type="Proteomes" id="UP000198310"/>
    </source>
</evidence>
<keyword evidence="9" id="KW-1185">Reference proteome</keyword>
<organism evidence="8 9">
    <name type="scientific">Hymenobacter mucosus</name>
    <dbReference type="NCBI Taxonomy" id="1411120"/>
    <lineage>
        <taxon>Bacteria</taxon>
        <taxon>Pseudomonadati</taxon>
        <taxon>Bacteroidota</taxon>
        <taxon>Cytophagia</taxon>
        <taxon>Cytophagales</taxon>
        <taxon>Hymenobacteraceae</taxon>
        <taxon>Hymenobacter</taxon>
    </lineage>
</organism>
<evidence type="ECO:0000259" key="7">
    <source>
        <dbReference type="Pfam" id="PF14322"/>
    </source>
</evidence>
<dbReference type="RefSeq" id="WP_089334027.1">
    <property type="nucleotide sequence ID" value="NZ_FZNS01000012.1"/>
</dbReference>
<keyword evidence="5" id="KW-0998">Cell outer membrane</keyword>
<dbReference type="InterPro" id="IPR012944">
    <property type="entry name" value="SusD_RagB_dom"/>
</dbReference>
<protein>
    <submittedName>
        <fullName evidence="8">Starch-binding associating with outer membrane</fullName>
    </submittedName>
</protein>
<evidence type="ECO:0000256" key="2">
    <source>
        <dbReference type="ARBA" id="ARBA00006275"/>
    </source>
</evidence>
<keyword evidence="4" id="KW-0472">Membrane</keyword>
<sequence>MKYTLKTLALGAGLLLGLTTSCQKDFLERTPPNIILDAQLWNDPGLITGLLANYYDRIPTHTTTYLGADFNANPRRRTGWPDFAAYDEAMWSGNGNGPNDLFSFDAFRWENWNYGLIRDINLALEGLDQYSNALTSAQKEQFKAEFRFLRAYTYFELGKRYGGVPLVTSQLVYNFNGDTTPLQVARSKETELYDFVASELDAIKGTLGNAGSATRANRYTAMALKCRAMLYAASIAKYNAQSGLNIQTSGGEVGIPANLANAYYQKSLDAAKEVLAGPYSLYRANPNLGENFYEALTKKTANAEIIWAKDFLTAKDYRHFFSYDNIARGIREDNLGSSAISPILNLVEAYEYLNGASGELNIRNAAGTDFIYYDNLSGPFANKDARLYGTIIYPGSTFKGQEVQLQAGVKVWNATSNSYQTFEGGLASVYGGAAFPTGDGKLLTGSSGPQANQPEVSNSGFYLRKFIDSGAGTSSRGIRSDVWWVHFRLAEVLLNASEAALELGNTAEAVTYVNRVRERAGFPANSLTTSTLTLARLQNERRVELAFEDHRVWDLKRWRIAHQVWNGNANNPNAVAYVLFPYRVVRPGDPRDGKYVFEKRVSPRYRTPRNFQPFNYYTFIGNGILNNNPKVVRNPFE</sequence>
<evidence type="ECO:0000256" key="3">
    <source>
        <dbReference type="ARBA" id="ARBA00022729"/>
    </source>
</evidence>
<feature type="domain" description="RagB/SusD" evidence="6">
    <location>
        <begin position="304"/>
        <end position="635"/>
    </location>
</feature>
<keyword evidence="3" id="KW-0732">Signal</keyword>
<comment type="subcellular location">
    <subcellularLocation>
        <location evidence="1">Cell outer membrane</location>
    </subcellularLocation>
</comment>
<dbReference type="Pfam" id="PF07980">
    <property type="entry name" value="SusD_RagB"/>
    <property type="match status" value="1"/>
</dbReference>
<accession>A0A239AIN2</accession>
<dbReference type="PROSITE" id="PS51257">
    <property type="entry name" value="PROKAR_LIPOPROTEIN"/>
    <property type="match status" value="1"/>
</dbReference>
<feature type="domain" description="SusD-like N-terminal" evidence="7">
    <location>
        <begin position="111"/>
        <end position="227"/>
    </location>
</feature>
<dbReference type="Proteomes" id="UP000198310">
    <property type="component" value="Unassembled WGS sequence"/>
</dbReference>
<proteinExistence type="inferred from homology"/>